<dbReference type="AlphaFoldDB" id="A0A2N3W9R2"/>
<dbReference type="PANTHER" id="PTHR36452">
    <property type="entry name" value="CHROMOSOME 12, WHOLE GENOME SHOTGUN SEQUENCE"/>
    <property type="match status" value="1"/>
</dbReference>
<dbReference type="Proteomes" id="UP000233750">
    <property type="component" value="Unassembled WGS sequence"/>
</dbReference>
<dbReference type="PIRSF" id="PIRSF028451">
    <property type="entry name" value="UCP028451"/>
    <property type="match status" value="1"/>
</dbReference>
<dbReference type="InterPro" id="IPR015996">
    <property type="entry name" value="UCP028451"/>
</dbReference>
<protein>
    <submittedName>
        <fullName evidence="1">Uncharacterized protein (TIGR02453 family)</fullName>
    </submittedName>
</protein>
<comment type="caution">
    <text evidence="1">The sequence shown here is derived from an EMBL/GenBank/DDBJ whole genome shotgun (WGS) entry which is preliminary data.</text>
</comment>
<dbReference type="PANTHER" id="PTHR36452:SF1">
    <property type="entry name" value="DUF2461 DOMAIN-CONTAINING PROTEIN"/>
    <property type="match status" value="1"/>
</dbReference>
<evidence type="ECO:0000313" key="1">
    <source>
        <dbReference type="EMBL" id="PKV90610.1"/>
    </source>
</evidence>
<reference evidence="1 2" key="1">
    <citation type="submission" date="2017-12" db="EMBL/GenBank/DDBJ databases">
        <title>Sequencing the genomes of 1000 Actinobacteria strains.</title>
        <authorList>
            <person name="Klenk H.-P."/>
        </authorList>
    </citation>
    <scope>NUCLEOTIDE SEQUENCE [LARGE SCALE GENOMIC DNA]</scope>
    <source>
        <strain evidence="1 2">DSM 45165</strain>
    </source>
</reference>
<gene>
    <name evidence="1" type="ORF">ATK30_1359</name>
</gene>
<evidence type="ECO:0000313" key="2">
    <source>
        <dbReference type="Proteomes" id="UP000233750"/>
    </source>
</evidence>
<proteinExistence type="predicted"/>
<dbReference type="NCBIfam" id="TIGR02453">
    <property type="entry name" value="TIGR02453 family protein"/>
    <property type="match status" value="1"/>
</dbReference>
<dbReference type="EMBL" id="PJMY01000003">
    <property type="protein sequence ID" value="PKV90610.1"/>
    <property type="molecule type" value="Genomic_DNA"/>
</dbReference>
<sequence>MSAAGAPILSVPRFIVLRVKFSGFGEHAVEFYDGLLADNTKAYWDDHVAIYKEHVRAPMEALLAELEPEFGAGFGEAKVFRPYRDVRFAKDKTPYKTHCGGVIEAGRGGGAYYVEVGPAGLRVGGGCFHLASDQLARYRTAVDTELHGPALEKILASLRKAGWQILGDRLKSKPRGFAEDHPRLDLLRHRSVYAVRVWEPDDFLHEREALDRVRKSWRQLRKFNEWARDHVGPSEQPRR</sequence>
<accession>A0A2N3W9R2</accession>
<name>A0A2N3W9R2_9PSEU</name>
<dbReference type="Pfam" id="PF09365">
    <property type="entry name" value="DUF2461"/>
    <property type="match status" value="1"/>
</dbReference>
<organism evidence="1 2">
    <name type="scientific">Amycolatopsis echigonensis</name>
    <dbReference type="NCBI Taxonomy" id="2576905"/>
    <lineage>
        <taxon>Bacteria</taxon>
        <taxon>Bacillati</taxon>
        <taxon>Actinomycetota</taxon>
        <taxon>Actinomycetes</taxon>
        <taxon>Pseudonocardiales</taxon>
        <taxon>Pseudonocardiaceae</taxon>
        <taxon>Amycolatopsis</taxon>
    </lineage>
</organism>
<dbReference type="InterPro" id="IPR012808">
    <property type="entry name" value="CHP02453"/>
</dbReference>
<keyword evidence="2" id="KW-1185">Reference proteome</keyword>